<dbReference type="InterPro" id="IPR001570">
    <property type="entry name" value="Peptidase_M4_C_domain"/>
</dbReference>
<evidence type="ECO:0000256" key="1">
    <source>
        <dbReference type="ARBA" id="ARBA00022670"/>
    </source>
</evidence>
<keyword evidence="4 6" id="KW-0482">Metalloprotease</keyword>
<dbReference type="SUPFAM" id="SSF55486">
    <property type="entry name" value="Metalloproteases ('zincins'), catalytic domain"/>
    <property type="match status" value="1"/>
</dbReference>
<organism evidence="6 7">
    <name type="scientific">Xanthomonas oryzae pv. oryzae (strain PXO99A)</name>
    <dbReference type="NCBI Taxonomy" id="360094"/>
    <lineage>
        <taxon>Bacteria</taxon>
        <taxon>Pseudomonadati</taxon>
        <taxon>Pseudomonadota</taxon>
        <taxon>Gammaproteobacteria</taxon>
        <taxon>Lysobacterales</taxon>
        <taxon>Lysobacteraceae</taxon>
        <taxon>Xanthomonas</taxon>
    </lineage>
</organism>
<gene>
    <name evidence="6" type="ordered locus">PXO_04206</name>
</gene>
<dbReference type="PANTHER" id="PTHR33794:SF1">
    <property type="entry name" value="BACILLOLYSIN"/>
    <property type="match status" value="1"/>
</dbReference>
<dbReference type="AlphaFoldDB" id="A0A0K0GHB9"/>
<dbReference type="Pfam" id="PF02868">
    <property type="entry name" value="Peptidase_M4_C"/>
    <property type="match status" value="1"/>
</dbReference>
<evidence type="ECO:0000256" key="2">
    <source>
        <dbReference type="ARBA" id="ARBA00022801"/>
    </source>
</evidence>
<keyword evidence="2" id="KW-0378">Hydrolase</keyword>
<dbReference type="KEGG" id="xop:PXO_04206"/>
<dbReference type="PANTHER" id="PTHR33794">
    <property type="entry name" value="BACILLOLYSIN"/>
    <property type="match status" value="1"/>
</dbReference>
<dbReference type="Gene3D" id="1.10.390.10">
    <property type="entry name" value="Neutral Protease Domain 2"/>
    <property type="match status" value="1"/>
</dbReference>
<accession>A0A0K0GHB9</accession>
<sequence length="74" mass="7559">MVPSGFGTGTSYNLTPAGLVCSGSTALTAIGRAAASRIWYRALTVYMTSSTNYAAARRATLSAATDLYGGTSTQ</sequence>
<evidence type="ECO:0000256" key="3">
    <source>
        <dbReference type="ARBA" id="ARBA00022833"/>
    </source>
</evidence>
<evidence type="ECO:0000313" key="6">
    <source>
        <dbReference type="EMBL" id="ACD57443.1"/>
    </source>
</evidence>
<dbReference type="HOGENOM" id="CLU_2686911_0_0_6"/>
<dbReference type="GO" id="GO:0006508">
    <property type="term" value="P:proteolysis"/>
    <property type="evidence" value="ECO:0007669"/>
    <property type="project" value="UniProtKB-KW"/>
</dbReference>
<keyword evidence="1 6" id="KW-0645">Protease</keyword>
<dbReference type="GO" id="GO:0004222">
    <property type="term" value="F:metalloendopeptidase activity"/>
    <property type="evidence" value="ECO:0007669"/>
    <property type="project" value="InterPro"/>
</dbReference>
<reference evidence="6 7" key="1">
    <citation type="journal article" date="2008" name="BMC Genomics">
        <title>Genome sequence and rapid evolution of the rice pathogen Xanthomonas oryzae pv. oryzae PXO99A.</title>
        <authorList>
            <person name="Salzberg S.L."/>
            <person name="Sommer D.D."/>
            <person name="Schatz M.C."/>
            <person name="Phillippy A.M."/>
            <person name="Rabinowicz P.D."/>
            <person name="Tsuge S."/>
            <person name="Furutani A."/>
            <person name="Ochiai H."/>
            <person name="Delcher A.L."/>
            <person name="Kelley D."/>
            <person name="Madupu R."/>
            <person name="Puiu D."/>
            <person name="Radune D."/>
            <person name="Shumway M."/>
            <person name="Trapnell C."/>
            <person name="Aparna G."/>
            <person name="Jha G."/>
            <person name="Pandey A."/>
            <person name="Patil P.B."/>
            <person name="Ishihara H."/>
            <person name="Meyer D.F."/>
            <person name="Szurek B."/>
            <person name="Verdier V."/>
            <person name="Koebnik R."/>
            <person name="Dow J.M."/>
            <person name="Ryan R.P."/>
            <person name="Hirata H."/>
            <person name="Tsuyumu S."/>
            <person name="Won Lee S."/>
            <person name="Seo Y.S."/>
            <person name="Sriariyanum M."/>
            <person name="Ronald P.C."/>
            <person name="Sonti R.V."/>
            <person name="Van Sluys M.A."/>
            <person name="Leach J.E."/>
            <person name="White F.F."/>
            <person name="Bogdanove A.J."/>
        </authorList>
    </citation>
    <scope>NUCLEOTIDE SEQUENCE [LARGE SCALE GENOMIC DNA]</scope>
    <source>
        <strain evidence="6 7">PXO99A</strain>
    </source>
</reference>
<name>A0A0K0GHB9_XANOP</name>
<dbReference type="eggNOG" id="COG3227">
    <property type="taxonomic scope" value="Bacteria"/>
</dbReference>
<evidence type="ECO:0000313" key="7">
    <source>
        <dbReference type="Proteomes" id="UP000001740"/>
    </source>
</evidence>
<dbReference type="Proteomes" id="UP000001740">
    <property type="component" value="Chromosome"/>
</dbReference>
<proteinExistence type="predicted"/>
<dbReference type="InterPro" id="IPR027268">
    <property type="entry name" value="Peptidase_M4/M1_CTD_sf"/>
</dbReference>
<feature type="domain" description="Peptidase M4 C-terminal" evidence="5">
    <location>
        <begin position="24"/>
        <end position="73"/>
    </location>
</feature>
<evidence type="ECO:0000259" key="5">
    <source>
        <dbReference type="Pfam" id="PF02868"/>
    </source>
</evidence>
<protein>
    <submittedName>
        <fullName evidence="6">Zinc metalloprotease</fullName>
    </submittedName>
</protein>
<evidence type="ECO:0000256" key="4">
    <source>
        <dbReference type="ARBA" id="ARBA00023049"/>
    </source>
</evidence>
<keyword evidence="3" id="KW-0862">Zinc</keyword>
<dbReference type="InterPro" id="IPR050728">
    <property type="entry name" value="Zinc_Metalloprotease_M4"/>
</dbReference>
<dbReference type="EMBL" id="CP000967">
    <property type="protein sequence ID" value="ACD57443.1"/>
    <property type="molecule type" value="Genomic_DNA"/>
</dbReference>